<name>A0A9P5XV10_9AGAR</name>
<dbReference type="OrthoDB" id="3018247at2759"/>
<accession>A0A9P5XV10</accession>
<evidence type="ECO:0000313" key="3">
    <source>
        <dbReference type="Proteomes" id="UP000807353"/>
    </source>
</evidence>
<comment type="caution">
    <text evidence="2">The sequence shown here is derived from an EMBL/GenBank/DDBJ whole genome shotgun (WGS) entry which is preliminary data.</text>
</comment>
<keyword evidence="1" id="KW-0732">Signal</keyword>
<organism evidence="2 3">
    <name type="scientific">Collybia nuda</name>
    <dbReference type="NCBI Taxonomy" id="64659"/>
    <lineage>
        <taxon>Eukaryota</taxon>
        <taxon>Fungi</taxon>
        <taxon>Dikarya</taxon>
        <taxon>Basidiomycota</taxon>
        <taxon>Agaricomycotina</taxon>
        <taxon>Agaricomycetes</taxon>
        <taxon>Agaricomycetidae</taxon>
        <taxon>Agaricales</taxon>
        <taxon>Tricholomatineae</taxon>
        <taxon>Clitocybaceae</taxon>
        <taxon>Collybia</taxon>
    </lineage>
</organism>
<protein>
    <submittedName>
        <fullName evidence="2">Uncharacterized protein</fullName>
    </submittedName>
</protein>
<proteinExistence type="predicted"/>
<dbReference type="AlphaFoldDB" id="A0A9P5XV10"/>
<sequence>MLFKLTKVIAALSAVTVVAASPTKRQENAATCNYVLQPDVVVDASATNLVAEFNYTIGRALAIETGVGGFTYPSTYVDNGDNTFDVVGKNSAEGLTAAETAAIITGWTGTTLTGLTANWLVESVTYHSKIRDCFEILWVELR</sequence>
<feature type="chain" id="PRO_5040515078" evidence="1">
    <location>
        <begin position="21"/>
        <end position="142"/>
    </location>
</feature>
<reference evidence="2" key="1">
    <citation type="submission" date="2020-11" db="EMBL/GenBank/DDBJ databases">
        <authorList>
            <consortium name="DOE Joint Genome Institute"/>
            <person name="Ahrendt S."/>
            <person name="Riley R."/>
            <person name="Andreopoulos W."/>
            <person name="Labutti K."/>
            <person name="Pangilinan J."/>
            <person name="Ruiz-Duenas F.J."/>
            <person name="Barrasa J.M."/>
            <person name="Sanchez-Garcia M."/>
            <person name="Camarero S."/>
            <person name="Miyauchi S."/>
            <person name="Serrano A."/>
            <person name="Linde D."/>
            <person name="Babiker R."/>
            <person name="Drula E."/>
            <person name="Ayuso-Fernandez I."/>
            <person name="Pacheco R."/>
            <person name="Padilla G."/>
            <person name="Ferreira P."/>
            <person name="Barriuso J."/>
            <person name="Kellner H."/>
            <person name="Castanera R."/>
            <person name="Alfaro M."/>
            <person name="Ramirez L."/>
            <person name="Pisabarro A.G."/>
            <person name="Kuo A."/>
            <person name="Tritt A."/>
            <person name="Lipzen A."/>
            <person name="He G."/>
            <person name="Yan M."/>
            <person name="Ng V."/>
            <person name="Cullen D."/>
            <person name="Martin F."/>
            <person name="Rosso M.-N."/>
            <person name="Henrissat B."/>
            <person name="Hibbett D."/>
            <person name="Martinez A.T."/>
            <person name="Grigoriev I.V."/>
        </authorList>
    </citation>
    <scope>NUCLEOTIDE SEQUENCE</scope>
    <source>
        <strain evidence="2">CBS 247.69</strain>
    </source>
</reference>
<keyword evidence="3" id="KW-1185">Reference proteome</keyword>
<dbReference type="EMBL" id="MU150376">
    <property type="protein sequence ID" value="KAF9457335.1"/>
    <property type="molecule type" value="Genomic_DNA"/>
</dbReference>
<feature type="signal peptide" evidence="1">
    <location>
        <begin position="1"/>
        <end position="20"/>
    </location>
</feature>
<evidence type="ECO:0000256" key="1">
    <source>
        <dbReference type="SAM" id="SignalP"/>
    </source>
</evidence>
<gene>
    <name evidence="2" type="ORF">BDZ94DRAFT_1240868</name>
</gene>
<evidence type="ECO:0000313" key="2">
    <source>
        <dbReference type="EMBL" id="KAF9457335.1"/>
    </source>
</evidence>
<dbReference type="Proteomes" id="UP000807353">
    <property type="component" value="Unassembled WGS sequence"/>
</dbReference>